<dbReference type="Proteomes" id="UP001295423">
    <property type="component" value="Unassembled WGS sequence"/>
</dbReference>
<feature type="region of interest" description="Disordered" evidence="1">
    <location>
        <begin position="381"/>
        <end position="500"/>
    </location>
</feature>
<feature type="domain" description="PDZ" evidence="2">
    <location>
        <begin position="86"/>
        <end position="167"/>
    </location>
</feature>
<sequence>MTILAVAGVPSISLRPGISFACASKSSSLLTISAVAKDGVFGRSPLVPGVVVLTINGQEATWMDPKDAQNLVKSGDSISITVEAFIAKIVRKTRLEKLGIVLKESKGEKGLLIAEVAQDSPFANTDLKPGMKIVNINGTRCPNRPKEAIRLMQKIFGTLKVVAVQTNREKATEKDQDAEVAMNWTLSIDSAGSKREAEAKRKVELKRKLSKQGDKFSNGLDKLESSLIRLESSVKGSSSIVRSRTEISETPLEPHVMNRSISEIVQKNQATESKEETAENQISEGYTLRKTGSYICDIDEVGDEAESEKNSSKLFNFQQSPVAAISQLRNLGRKKKQTVVGYDAKNAKNTDTDDATRTDSVSTASKYFNFDQTPSEAMAKLKKLKKKKSKTPTSKGRRKKKKEKSGTSEDVKSPQRPRAVDFAGHIRKVSKKAREKMQSSLASTHQEVSDPDESLATGTNAKDKEPAKSSFMSGDGISKAGVQTRRMSFGRKSEPDDDEVTELSRQLREVQVIQTLDNEMGLEVCIAELPKEGHTSNRDLSVEEFVMISETSDNMMGPSDLDVAEKIAERDTEESIWPGQPVKMYDDTALAFTGLKLADPKRASSPRNAKEAEQSEESSKPASKTVVMNMDDLPEEKHTNNPAVDESNIEQASIEETLSQADSYFSRSDEEYSDEFETDSEYDYDDDDYSGSEGDWSEDSGESVEENDKFEQDHGEMQEGIESRDFGDNESRADHFGGGREESQATDALSMNVSSEAGNKDSEVVTVCITKASRDDVLGFKVFQYEDSDGLFISEIDKSSGLRHSGLKPGMQVTKVNGQKCPNDFSEAVTALKNTIGAVKIEAIAPDDQANPSTKKKDISTALQVPAASSFIESQLSNMFSGVLSAEDGLIVKTC</sequence>
<dbReference type="InterPro" id="IPR036034">
    <property type="entry name" value="PDZ_sf"/>
</dbReference>
<feature type="compositionally biased region" description="Polar residues" evidence="1">
    <location>
        <begin position="649"/>
        <end position="666"/>
    </location>
</feature>
<dbReference type="EMBL" id="CAKOGP040000446">
    <property type="protein sequence ID" value="CAJ1935232.1"/>
    <property type="molecule type" value="Genomic_DNA"/>
</dbReference>
<dbReference type="PROSITE" id="PS50106">
    <property type="entry name" value="PDZ"/>
    <property type="match status" value="2"/>
</dbReference>
<proteinExistence type="predicted"/>
<feature type="compositionally biased region" description="Basic residues" evidence="1">
    <location>
        <begin position="381"/>
        <end position="403"/>
    </location>
</feature>
<dbReference type="InterPro" id="IPR001478">
    <property type="entry name" value="PDZ"/>
</dbReference>
<evidence type="ECO:0000313" key="3">
    <source>
        <dbReference type="EMBL" id="CAJ1935232.1"/>
    </source>
</evidence>
<feature type="compositionally biased region" description="Basic and acidic residues" evidence="1">
    <location>
        <begin position="706"/>
        <end position="743"/>
    </location>
</feature>
<evidence type="ECO:0000313" key="4">
    <source>
        <dbReference type="Proteomes" id="UP001295423"/>
    </source>
</evidence>
<keyword evidence="4" id="KW-1185">Reference proteome</keyword>
<protein>
    <recommendedName>
        <fullName evidence="2">PDZ domain-containing protein</fullName>
    </recommendedName>
</protein>
<feature type="domain" description="PDZ" evidence="2">
    <location>
        <begin position="766"/>
        <end position="847"/>
    </location>
</feature>
<gene>
    <name evidence="3" type="ORF">CYCCA115_LOCUS4568</name>
</gene>
<name>A0AAD2CI61_9STRA</name>
<accession>A0AAD2CI61</accession>
<feature type="compositionally biased region" description="Basic and acidic residues" evidence="1">
    <location>
        <begin position="404"/>
        <end position="413"/>
    </location>
</feature>
<feature type="compositionally biased region" description="Basic and acidic residues" evidence="1">
    <location>
        <begin position="598"/>
        <end position="619"/>
    </location>
</feature>
<dbReference type="SMART" id="SM00228">
    <property type="entry name" value="PDZ"/>
    <property type="match status" value="3"/>
</dbReference>
<feature type="compositionally biased region" description="Acidic residues" evidence="1">
    <location>
        <begin position="671"/>
        <end position="705"/>
    </location>
</feature>
<dbReference type="SUPFAM" id="SSF50156">
    <property type="entry name" value="PDZ domain-like"/>
    <property type="match status" value="3"/>
</dbReference>
<dbReference type="Pfam" id="PF00595">
    <property type="entry name" value="PDZ"/>
    <property type="match status" value="1"/>
</dbReference>
<evidence type="ECO:0000256" key="1">
    <source>
        <dbReference type="SAM" id="MobiDB-lite"/>
    </source>
</evidence>
<dbReference type="Gene3D" id="2.30.42.10">
    <property type="match status" value="2"/>
</dbReference>
<feature type="compositionally biased region" description="Basic residues" evidence="1">
    <location>
        <begin position="425"/>
        <end position="434"/>
    </location>
</feature>
<reference evidence="3" key="1">
    <citation type="submission" date="2023-08" db="EMBL/GenBank/DDBJ databases">
        <authorList>
            <person name="Audoor S."/>
            <person name="Bilcke G."/>
        </authorList>
    </citation>
    <scope>NUCLEOTIDE SEQUENCE</scope>
</reference>
<organism evidence="3 4">
    <name type="scientific">Cylindrotheca closterium</name>
    <dbReference type="NCBI Taxonomy" id="2856"/>
    <lineage>
        <taxon>Eukaryota</taxon>
        <taxon>Sar</taxon>
        <taxon>Stramenopiles</taxon>
        <taxon>Ochrophyta</taxon>
        <taxon>Bacillariophyta</taxon>
        <taxon>Bacillariophyceae</taxon>
        <taxon>Bacillariophycidae</taxon>
        <taxon>Bacillariales</taxon>
        <taxon>Bacillariaceae</taxon>
        <taxon>Cylindrotheca</taxon>
    </lineage>
</organism>
<feature type="region of interest" description="Disordered" evidence="1">
    <location>
        <begin position="596"/>
        <end position="745"/>
    </location>
</feature>
<comment type="caution">
    <text evidence="3">The sequence shown here is derived from an EMBL/GenBank/DDBJ whole genome shotgun (WGS) entry which is preliminary data.</text>
</comment>
<evidence type="ECO:0000259" key="2">
    <source>
        <dbReference type="PROSITE" id="PS50106"/>
    </source>
</evidence>
<dbReference type="AlphaFoldDB" id="A0AAD2CI61"/>